<evidence type="ECO:0000256" key="1">
    <source>
        <dbReference type="ARBA" id="ARBA00004496"/>
    </source>
</evidence>
<dbReference type="GO" id="GO:0009408">
    <property type="term" value="P:response to heat"/>
    <property type="evidence" value="ECO:0007669"/>
    <property type="project" value="InterPro"/>
</dbReference>
<feature type="repeat" description="CXXCXGXG motif" evidence="13">
    <location>
        <begin position="148"/>
        <end position="155"/>
    </location>
</feature>
<evidence type="ECO:0000256" key="8">
    <source>
        <dbReference type="ARBA" id="ARBA00022833"/>
    </source>
</evidence>
<evidence type="ECO:0000256" key="2">
    <source>
        <dbReference type="ARBA" id="ARBA00011738"/>
    </source>
</evidence>
<dbReference type="AlphaFoldDB" id="A0A380N1N5"/>
<dbReference type="InterPro" id="IPR018253">
    <property type="entry name" value="DnaJ_domain_CS"/>
</dbReference>
<evidence type="ECO:0000256" key="14">
    <source>
        <dbReference type="PROSITE-ProRule" id="PRU00546"/>
    </source>
</evidence>
<dbReference type="SMART" id="SM00271">
    <property type="entry name" value="DnaJ"/>
    <property type="match status" value="1"/>
</dbReference>
<protein>
    <recommendedName>
        <fullName evidence="12 13">Chaperone protein DnaJ</fullName>
    </recommendedName>
</protein>
<dbReference type="SUPFAM" id="SSF57938">
    <property type="entry name" value="DnaJ/Hsp40 cysteine-rich domain"/>
    <property type="match status" value="1"/>
</dbReference>
<dbReference type="InterPro" id="IPR008971">
    <property type="entry name" value="HSP40/DnaJ_pept-bd"/>
</dbReference>
<comment type="function">
    <text evidence="13">Participates actively in the response to hyperosmotic and heat shock by preventing the aggregation of stress-denatured proteins and by disaggregating proteins, also in an autonomous, DnaK-independent fashion. Unfolded proteins bind initially to DnaJ; upon interaction with the DnaJ-bound protein, DnaK hydrolyzes its bound ATP, resulting in the formation of a stable complex. GrpE releases ADP from DnaK; ATP binding to DnaK triggers the release of the substrate protein, thus completing the reaction cycle. Several rounds of ATP-dependent interactions between DnaJ, DnaK and GrpE are required for fully efficient folding. Also involved, together with DnaK and GrpE, in the DNA replication of plasmids through activation of initiation proteins.</text>
</comment>
<dbReference type="GO" id="GO:0042026">
    <property type="term" value="P:protein refolding"/>
    <property type="evidence" value="ECO:0007669"/>
    <property type="project" value="TreeGrafter"/>
</dbReference>
<organism evidence="17 18">
    <name type="scientific">Suttonella indologenes</name>
    <dbReference type="NCBI Taxonomy" id="13276"/>
    <lineage>
        <taxon>Bacteria</taxon>
        <taxon>Pseudomonadati</taxon>
        <taxon>Pseudomonadota</taxon>
        <taxon>Gammaproteobacteria</taxon>
        <taxon>Cardiobacteriales</taxon>
        <taxon>Cardiobacteriaceae</taxon>
        <taxon>Suttonella</taxon>
    </lineage>
</organism>
<dbReference type="GO" id="GO:0005737">
    <property type="term" value="C:cytoplasm"/>
    <property type="evidence" value="ECO:0007669"/>
    <property type="project" value="UniProtKB-SubCell"/>
</dbReference>
<dbReference type="PROSITE" id="PS51188">
    <property type="entry name" value="ZF_CR"/>
    <property type="match status" value="1"/>
</dbReference>
<feature type="binding site" evidence="13">
    <location>
        <position position="151"/>
    </location>
    <ligand>
        <name>Zn(2+)</name>
        <dbReference type="ChEBI" id="CHEBI:29105"/>
        <label>1</label>
    </ligand>
</feature>
<evidence type="ECO:0000256" key="12">
    <source>
        <dbReference type="ARBA" id="ARBA00067609"/>
    </source>
</evidence>
<dbReference type="SUPFAM" id="SSF49493">
    <property type="entry name" value="HSP40/DnaJ peptide-binding domain"/>
    <property type="match status" value="2"/>
</dbReference>
<dbReference type="Pfam" id="PF01556">
    <property type="entry name" value="DnaJ_C"/>
    <property type="match status" value="1"/>
</dbReference>
<feature type="binding site" evidence="13">
    <location>
        <position position="168"/>
    </location>
    <ligand>
        <name>Zn(2+)</name>
        <dbReference type="ChEBI" id="CHEBI:29105"/>
        <label>2</label>
    </ligand>
</feature>
<comment type="similarity">
    <text evidence="11 13">Belongs to the DnaJ family.</text>
</comment>
<feature type="binding site" evidence="13">
    <location>
        <position position="165"/>
    </location>
    <ligand>
        <name>Zn(2+)</name>
        <dbReference type="ChEBI" id="CHEBI:29105"/>
        <label>2</label>
    </ligand>
</feature>
<dbReference type="PROSITE" id="PS00636">
    <property type="entry name" value="DNAJ_1"/>
    <property type="match status" value="1"/>
</dbReference>
<keyword evidence="5 13" id="KW-0479">Metal-binding</keyword>
<dbReference type="Proteomes" id="UP000254575">
    <property type="component" value="Unassembled WGS sequence"/>
</dbReference>
<keyword evidence="6 13" id="KW-0677">Repeat</keyword>
<dbReference type="EMBL" id="UHIA01000004">
    <property type="protein sequence ID" value="SUO98043.1"/>
    <property type="molecule type" value="Genomic_DNA"/>
</dbReference>
<dbReference type="GO" id="GO:0005524">
    <property type="term" value="F:ATP binding"/>
    <property type="evidence" value="ECO:0007669"/>
    <property type="project" value="InterPro"/>
</dbReference>
<dbReference type="FunFam" id="2.60.260.20:FF:000004">
    <property type="entry name" value="Molecular chaperone DnaJ"/>
    <property type="match status" value="1"/>
</dbReference>
<dbReference type="PRINTS" id="PR00625">
    <property type="entry name" value="JDOMAIN"/>
</dbReference>
<comment type="subunit">
    <text evidence="2 13">Homodimer.</text>
</comment>
<feature type="zinc finger region" description="CR-type" evidence="14">
    <location>
        <begin position="135"/>
        <end position="213"/>
    </location>
</feature>
<keyword evidence="3 13" id="KW-0963">Cytoplasm</keyword>
<feature type="repeat" description="CXXCXGXG motif" evidence="13">
    <location>
        <begin position="187"/>
        <end position="194"/>
    </location>
</feature>
<dbReference type="RefSeq" id="WP_115218916.1">
    <property type="nucleotide sequence ID" value="NZ_UHIA01000004.1"/>
</dbReference>
<feature type="domain" description="CR-type" evidence="16">
    <location>
        <begin position="135"/>
        <end position="213"/>
    </location>
</feature>
<comment type="cofactor">
    <cofactor evidence="13">
        <name>Zn(2+)</name>
        <dbReference type="ChEBI" id="CHEBI:29105"/>
    </cofactor>
    <text evidence="13">Binds 2 Zn(2+) ions per monomer.</text>
</comment>
<dbReference type="Pfam" id="PF00226">
    <property type="entry name" value="DnaJ"/>
    <property type="match status" value="1"/>
</dbReference>
<dbReference type="FunFam" id="2.10.230.10:FF:000002">
    <property type="entry name" value="Molecular chaperone DnaJ"/>
    <property type="match status" value="1"/>
</dbReference>
<dbReference type="NCBIfam" id="TIGR02349">
    <property type="entry name" value="DnaJ_bact"/>
    <property type="match status" value="1"/>
</dbReference>
<dbReference type="NCBIfam" id="NF008035">
    <property type="entry name" value="PRK10767.1"/>
    <property type="match status" value="1"/>
</dbReference>
<dbReference type="GO" id="GO:0006260">
    <property type="term" value="P:DNA replication"/>
    <property type="evidence" value="ECO:0007669"/>
    <property type="project" value="UniProtKB-KW"/>
</dbReference>
<feature type="binding site" evidence="13">
    <location>
        <position position="204"/>
    </location>
    <ligand>
        <name>Zn(2+)</name>
        <dbReference type="ChEBI" id="CHEBI:29105"/>
        <label>1</label>
    </ligand>
</feature>
<evidence type="ECO:0000256" key="7">
    <source>
        <dbReference type="ARBA" id="ARBA00022771"/>
    </source>
</evidence>
<keyword evidence="4 13" id="KW-0235">DNA replication</keyword>
<evidence type="ECO:0000256" key="6">
    <source>
        <dbReference type="ARBA" id="ARBA00022737"/>
    </source>
</evidence>
<dbReference type="HAMAP" id="MF_01152">
    <property type="entry name" value="DnaJ"/>
    <property type="match status" value="1"/>
</dbReference>
<dbReference type="Pfam" id="PF00684">
    <property type="entry name" value="DnaJ_CXXCXGXG"/>
    <property type="match status" value="1"/>
</dbReference>
<dbReference type="InterPro" id="IPR001305">
    <property type="entry name" value="HSP_DnaJ_Cys-rich_dom"/>
</dbReference>
<dbReference type="PANTHER" id="PTHR43096:SF48">
    <property type="entry name" value="CHAPERONE PROTEIN DNAJ"/>
    <property type="match status" value="1"/>
</dbReference>
<dbReference type="PANTHER" id="PTHR43096">
    <property type="entry name" value="DNAJ HOMOLOG 1, MITOCHONDRIAL-RELATED"/>
    <property type="match status" value="1"/>
</dbReference>
<evidence type="ECO:0000313" key="18">
    <source>
        <dbReference type="Proteomes" id="UP000254575"/>
    </source>
</evidence>
<feature type="repeat" description="CXXCXGXG motif" evidence="13">
    <location>
        <begin position="165"/>
        <end position="172"/>
    </location>
</feature>
<proteinExistence type="inferred from homology"/>
<dbReference type="CDD" id="cd10747">
    <property type="entry name" value="DnaJ_C"/>
    <property type="match status" value="1"/>
</dbReference>
<evidence type="ECO:0000256" key="10">
    <source>
        <dbReference type="ARBA" id="ARBA00023186"/>
    </source>
</evidence>
<evidence type="ECO:0000256" key="11">
    <source>
        <dbReference type="ARBA" id="ARBA00061004"/>
    </source>
</evidence>
<evidence type="ECO:0000256" key="5">
    <source>
        <dbReference type="ARBA" id="ARBA00022723"/>
    </source>
</evidence>
<evidence type="ECO:0000259" key="16">
    <source>
        <dbReference type="PROSITE" id="PS51188"/>
    </source>
</evidence>
<comment type="subcellular location">
    <subcellularLocation>
        <location evidence="1 13">Cytoplasm</location>
    </subcellularLocation>
</comment>
<dbReference type="CDD" id="cd10719">
    <property type="entry name" value="DnaJ_zf"/>
    <property type="match status" value="1"/>
</dbReference>
<evidence type="ECO:0000256" key="13">
    <source>
        <dbReference type="HAMAP-Rule" id="MF_01152"/>
    </source>
</evidence>
<evidence type="ECO:0000256" key="3">
    <source>
        <dbReference type="ARBA" id="ARBA00022490"/>
    </source>
</evidence>
<dbReference type="Gene3D" id="2.10.230.10">
    <property type="entry name" value="Heat shock protein DnaJ, cysteine-rich domain"/>
    <property type="match status" value="1"/>
</dbReference>
<dbReference type="GO" id="GO:0008270">
    <property type="term" value="F:zinc ion binding"/>
    <property type="evidence" value="ECO:0007669"/>
    <property type="project" value="UniProtKB-UniRule"/>
</dbReference>
<feature type="binding site" evidence="13">
    <location>
        <position position="190"/>
    </location>
    <ligand>
        <name>Zn(2+)</name>
        <dbReference type="ChEBI" id="CHEBI:29105"/>
        <label>2</label>
    </ligand>
</feature>
<dbReference type="SUPFAM" id="SSF46565">
    <property type="entry name" value="Chaperone J-domain"/>
    <property type="match status" value="1"/>
</dbReference>
<dbReference type="PROSITE" id="PS50076">
    <property type="entry name" value="DNAJ_2"/>
    <property type="match status" value="1"/>
</dbReference>
<comment type="domain">
    <text evidence="13">The J domain is necessary and sufficient to stimulate DnaK ATPase activity. Zinc center 1 plays an important role in the autonomous, DnaK-independent chaperone activity of DnaJ. Zinc center 2 is essential for interaction with DnaK and for DnaJ activity.</text>
</comment>
<dbReference type="InterPro" id="IPR012724">
    <property type="entry name" value="DnaJ"/>
</dbReference>
<accession>A0A380N1N5</accession>
<dbReference type="InterPro" id="IPR002939">
    <property type="entry name" value="DnaJ_C"/>
</dbReference>
<evidence type="ECO:0000313" key="17">
    <source>
        <dbReference type="EMBL" id="SUO98043.1"/>
    </source>
</evidence>
<keyword evidence="18" id="KW-1185">Reference proteome</keyword>
<dbReference type="CDD" id="cd06257">
    <property type="entry name" value="DnaJ"/>
    <property type="match status" value="1"/>
</dbReference>
<dbReference type="InterPro" id="IPR036869">
    <property type="entry name" value="J_dom_sf"/>
</dbReference>
<dbReference type="Gene3D" id="1.10.287.110">
    <property type="entry name" value="DnaJ domain"/>
    <property type="match status" value="1"/>
</dbReference>
<keyword evidence="9 13" id="KW-0346">Stress response</keyword>
<gene>
    <name evidence="13 17" type="primary">dnaJ</name>
    <name evidence="17" type="ORF">NCTC10717_01782</name>
</gene>
<sequence>MAEKDLYAILGVSKTASADEIKKAYRKLSMKWHPDRNADKKEEAEAKFKEISKAYEILSDEEKRATYDRFGFDAATGQAGAGGFGASFGGGNFSDIFGDVFGDVFGGGAGGRRQQHRGSDLVYTVELTLEEAANGKELNIKIPTLVKCTHCDGSGATEKSKKKTCTTCRGSGQVRTQQGFFSIAQPCPTCHGKGQIIENPCDKCRGEGRVKNTRNLTVKIPAGVDTGNRIRLSGEGEAGEMGAPAGDLYIEVHVRPHDIFTREGAHLYCTMPISFVTACLGGEIEVPTLSGRVSLVIPAETQTGKVLRLRGKGMQPLRGAAAGDLLCTVVIETPVNLSKEQKEMLKNFDRSLHEGGQRHAPKESSFLNRVKDFFDGL</sequence>
<feature type="binding site" evidence="13">
    <location>
        <position position="187"/>
    </location>
    <ligand>
        <name>Zn(2+)</name>
        <dbReference type="ChEBI" id="CHEBI:29105"/>
        <label>2</label>
    </ligand>
</feature>
<name>A0A380N1N5_9GAMM</name>
<reference evidence="17 18" key="1">
    <citation type="submission" date="2018-06" db="EMBL/GenBank/DDBJ databases">
        <authorList>
            <consortium name="Pathogen Informatics"/>
            <person name="Doyle S."/>
        </authorList>
    </citation>
    <scope>NUCLEOTIDE SEQUENCE [LARGE SCALE GENOMIC DNA]</scope>
    <source>
        <strain evidence="17 18">NCTC10717</strain>
    </source>
</reference>
<feature type="binding site" evidence="13">
    <location>
        <position position="201"/>
    </location>
    <ligand>
        <name>Zn(2+)</name>
        <dbReference type="ChEBI" id="CHEBI:29105"/>
        <label>1</label>
    </ligand>
</feature>
<dbReference type="InterPro" id="IPR001623">
    <property type="entry name" value="DnaJ_domain"/>
</dbReference>
<dbReference type="GO" id="GO:0051082">
    <property type="term" value="F:unfolded protein binding"/>
    <property type="evidence" value="ECO:0007669"/>
    <property type="project" value="UniProtKB-UniRule"/>
</dbReference>
<feature type="domain" description="J" evidence="15">
    <location>
        <begin position="5"/>
        <end position="71"/>
    </location>
</feature>
<dbReference type="GO" id="GO:0031072">
    <property type="term" value="F:heat shock protein binding"/>
    <property type="evidence" value="ECO:0007669"/>
    <property type="project" value="InterPro"/>
</dbReference>
<evidence type="ECO:0000256" key="9">
    <source>
        <dbReference type="ARBA" id="ARBA00023016"/>
    </source>
</evidence>
<feature type="binding site" evidence="13">
    <location>
        <position position="148"/>
    </location>
    <ligand>
        <name>Zn(2+)</name>
        <dbReference type="ChEBI" id="CHEBI:29105"/>
        <label>1</label>
    </ligand>
</feature>
<keyword evidence="10 13" id="KW-0143">Chaperone</keyword>
<keyword evidence="7 13" id="KW-0863">Zinc-finger</keyword>
<evidence type="ECO:0000256" key="4">
    <source>
        <dbReference type="ARBA" id="ARBA00022705"/>
    </source>
</evidence>
<evidence type="ECO:0000259" key="15">
    <source>
        <dbReference type="PROSITE" id="PS50076"/>
    </source>
</evidence>
<dbReference type="FunFam" id="1.10.287.110:FF:000031">
    <property type="entry name" value="Molecular chaperone DnaJ"/>
    <property type="match status" value="1"/>
</dbReference>
<keyword evidence="8 13" id="KW-0862">Zinc</keyword>
<dbReference type="InterPro" id="IPR036410">
    <property type="entry name" value="HSP_DnaJ_Cys-rich_dom_sf"/>
</dbReference>
<feature type="repeat" description="CXXCXGXG motif" evidence="13">
    <location>
        <begin position="201"/>
        <end position="208"/>
    </location>
</feature>
<dbReference type="OrthoDB" id="9779889at2"/>
<dbReference type="Gene3D" id="2.60.260.20">
    <property type="entry name" value="Urease metallochaperone UreE, N-terminal domain"/>
    <property type="match status" value="2"/>
</dbReference>